<reference key="1">
    <citation type="journal article" date="2011" name="Mol. Biol. Evol.">
        <title>Unity in variety -- the pan-genome of the Chlamydiae.</title>
        <authorList>
            <person name="Collingro A."/>
            <person name="Tischler P."/>
            <person name="Weinmaier T."/>
            <person name="Penz T."/>
            <person name="Heinz E."/>
            <person name="Brunham R.C."/>
            <person name="Read T.D."/>
            <person name="Bavoil P.M."/>
            <person name="Sachse K."/>
            <person name="Kahane S."/>
            <person name="Friedman M.G."/>
            <person name="Rattei T."/>
            <person name="Myers G.S.A."/>
            <person name="Horn M."/>
        </authorList>
    </citation>
    <scope>NUCLEOTIDE SEQUENCE</scope>
    <source>
        <strain>UV7</strain>
    </source>
</reference>
<protein>
    <submittedName>
        <fullName evidence="1">Type III secretion needle formation regulating protein</fullName>
    </submittedName>
</protein>
<evidence type="ECO:0000313" key="1">
    <source>
        <dbReference type="EMBL" id="CCB85512.1"/>
    </source>
</evidence>
<dbReference type="KEGG" id="puv:PUV_05620"/>
<dbReference type="OrthoDB" id="21619at2"/>
<proteinExistence type="predicted"/>
<dbReference type="InterPro" id="IPR035336">
    <property type="entry name" value="DUF5398"/>
</dbReference>
<dbReference type="RefSeq" id="WP_006341188.1">
    <property type="nucleotide sequence ID" value="NC_015702.1"/>
</dbReference>
<reference evidence="1 2" key="2">
    <citation type="journal article" date="2011" name="Mol. Biol. Evol.">
        <title>Unity in variety--the pan-genome of the Chlamydiae.</title>
        <authorList>
            <person name="Collingro A."/>
            <person name="Tischler P."/>
            <person name="Weinmaier T."/>
            <person name="Penz T."/>
            <person name="Heinz E."/>
            <person name="Brunham R.C."/>
            <person name="Read T.D."/>
            <person name="Bavoil P.M."/>
            <person name="Sachse K."/>
            <person name="Kahane S."/>
            <person name="Friedman M.G."/>
            <person name="Rattei T."/>
            <person name="Myers G.S."/>
            <person name="Horn M."/>
        </authorList>
    </citation>
    <scope>NUCLEOTIDE SEQUENCE [LARGE SCALE GENOMIC DNA]</scope>
    <source>
        <strain evidence="2">UV7</strain>
    </source>
</reference>
<sequence>MFGLEKQKKDQKPEEFMFEIEKDLADPVKMRALKQKIELRIQKIKEILRGGENKEEFDQYGALLHGYTSMLKVISRSKTKK</sequence>
<dbReference type="Pfam" id="PF17376">
    <property type="entry name" value="DUF5398"/>
    <property type="match status" value="1"/>
</dbReference>
<dbReference type="STRING" id="765952.PUV_05620"/>
<dbReference type="Proteomes" id="UP000000495">
    <property type="component" value="Chromosome"/>
</dbReference>
<organism evidence="1 2">
    <name type="scientific">Parachlamydia acanthamoebae (strain UV7)</name>
    <dbReference type="NCBI Taxonomy" id="765952"/>
    <lineage>
        <taxon>Bacteria</taxon>
        <taxon>Pseudomonadati</taxon>
        <taxon>Chlamydiota</taxon>
        <taxon>Chlamydiia</taxon>
        <taxon>Parachlamydiales</taxon>
        <taxon>Parachlamydiaceae</taxon>
        <taxon>Parachlamydia</taxon>
    </lineage>
</organism>
<evidence type="ECO:0000313" key="2">
    <source>
        <dbReference type="Proteomes" id="UP000000495"/>
    </source>
</evidence>
<dbReference type="HOGENOM" id="CLU_185897_0_0_0"/>
<dbReference type="AlphaFoldDB" id="F8KX45"/>
<dbReference type="EMBL" id="FR872580">
    <property type="protein sequence ID" value="CCB85512.1"/>
    <property type="molecule type" value="Genomic_DNA"/>
</dbReference>
<keyword evidence="2" id="KW-1185">Reference proteome</keyword>
<accession>F8KX45</accession>
<name>F8KX45_PARAV</name>
<gene>
    <name evidence="1" type="primary">cdsE</name>
    <name evidence="1" type="synonym">sctE</name>
    <name evidence="1" type="ordered locus">PUV_05620</name>
</gene>